<evidence type="ECO:0000313" key="3">
    <source>
        <dbReference type="Proteomes" id="UP001148614"/>
    </source>
</evidence>
<dbReference type="Gene3D" id="6.10.280.230">
    <property type="match status" value="1"/>
</dbReference>
<reference evidence="2" key="1">
    <citation type="submission" date="2022-07" db="EMBL/GenBank/DDBJ databases">
        <title>Genome Sequence of Xylaria arbuscula.</title>
        <authorList>
            <person name="Buettner E."/>
        </authorList>
    </citation>
    <scope>NUCLEOTIDE SEQUENCE</scope>
    <source>
        <strain evidence="2">VT107</strain>
    </source>
</reference>
<evidence type="ECO:0008006" key="4">
    <source>
        <dbReference type="Google" id="ProtNLM"/>
    </source>
</evidence>
<name>A0A9W8TLK5_9PEZI</name>
<keyword evidence="3" id="KW-1185">Reference proteome</keyword>
<feature type="compositionally biased region" description="Basic and acidic residues" evidence="1">
    <location>
        <begin position="18"/>
        <end position="28"/>
    </location>
</feature>
<feature type="region of interest" description="Disordered" evidence="1">
    <location>
        <begin position="302"/>
        <end position="339"/>
    </location>
</feature>
<dbReference type="VEuPathDB" id="FungiDB:F4678DRAFT_203604"/>
<proteinExistence type="predicted"/>
<evidence type="ECO:0000256" key="1">
    <source>
        <dbReference type="SAM" id="MobiDB-lite"/>
    </source>
</evidence>
<evidence type="ECO:0000313" key="2">
    <source>
        <dbReference type="EMBL" id="KAJ3573113.1"/>
    </source>
</evidence>
<dbReference type="AlphaFoldDB" id="A0A9W8TLK5"/>
<feature type="compositionally biased region" description="Basic and acidic residues" evidence="1">
    <location>
        <begin position="218"/>
        <end position="227"/>
    </location>
</feature>
<feature type="compositionally biased region" description="Low complexity" evidence="1">
    <location>
        <begin position="315"/>
        <end position="331"/>
    </location>
</feature>
<dbReference type="EMBL" id="JANPWZ010000708">
    <property type="protein sequence ID" value="KAJ3573113.1"/>
    <property type="molecule type" value="Genomic_DNA"/>
</dbReference>
<comment type="caution">
    <text evidence="2">The sequence shown here is derived from an EMBL/GenBank/DDBJ whole genome shotgun (WGS) entry which is preliminary data.</text>
</comment>
<sequence>MADASCSSSNAFKGLARHLEQDRSHQQDRVAPGPQRQVQGFRSTPLHSGLPDQFDAFQRHNATLLQHPTAGWQPYSPPADLISHPAQAGGFFPQHPAQQPSAFATNAGASWVNDFGRMGFAEPRSNQLQTQSTHGPLMGQQRITGPMHSPMHSNLTALQQQQTLLPFQSPAIGLHPVNHQSITETASLSLDAQTEAMFDQEFEDAMNEWMLQNGPAAEIRDQNDRSVQDSSNPENSLETTSTTPATQDQDTVEKDSAENPDELARAAQQLVDSLADNNSEKFKNSNFLTLMRRIASQELTVQGNDLVETQPDNNSTPQIATSTSAAPSTVANELNSTTS</sequence>
<gene>
    <name evidence="2" type="ORF">NPX13_g4817</name>
</gene>
<feature type="compositionally biased region" description="Polar residues" evidence="1">
    <location>
        <begin position="36"/>
        <end position="46"/>
    </location>
</feature>
<protein>
    <recommendedName>
        <fullName evidence="4">Peroxin 20</fullName>
    </recommendedName>
</protein>
<dbReference type="Proteomes" id="UP001148614">
    <property type="component" value="Unassembled WGS sequence"/>
</dbReference>
<accession>A0A9W8TLK5</accession>
<feature type="region of interest" description="Disordered" evidence="1">
    <location>
        <begin position="218"/>
        <end position="259"/>
    </location>
</feature>
<feature type="region of interest" description="Disordered" evidence="1">
    <location>
        <begin position="18"/>
        <end position="50"/>
    </location>
</feature>
<feature type="compositionally biased region" description="Polar residues" evidence="1">
    <location>
        <begin position="228"/>
        <end position="249"/>
    </location>
</feature>
<organism evidence="2 3">
    <name type="scientific">Xylaria arbuscula</name>
    <dbReference type="NCBI Taxonomy" id="114810"/>
    <lineage>
        <taxon>Eukaryota</taxon>
        <taxon>Fungi</taxon>
        <taxon>Dikarya</taxon>
        <taxon>Ascomycota</taxon>
        <taxon>Pezizomycotina</taxon>
        <taxon>Sordariomycetes</taxon>
        <taxon>Xylariomycetidae</taxon>
        <taxon>Xylariales</taxon>
        <taxon>Xylariaceae</taxon>
        <taxon>Xylaria</taxon>
    </lineage>
</organism>